<feature type="domain" description="Glucose/Sorbosone dehydrogenase" evidence="2">
    <location>
        <begin position="131"/>
        <end position="310"/>
    </location>
</feature>
<dbReference type="InterPro" id="IPR011042">
    <property type="entry name" value="6-blade_b-propeller_TolB-like"/>
</dbReference>
<dbReference type="SUPFAM" id="SSF63829">
    <property type="entry name" value="Calcium-dependent phosphotriesterase"/>
    <property type="match status" value="1"/>
</dbReference>
<organism evidence="3 4">
    <name type="scientific">Amycolatopsis minnesotensis</name>
    <dbReference type="NCBI Taxonomy" id="337894"/>
    <lineage>
        <taxon>Bacteria</taxon>
        <taxon>Bacillati</taxon>
        <taxon>Actinomycetota</taxon>
        <taxon>Actinomycetes</taxon>
        <taxon>Pseudonocardiales</taxon>
        <taxon>Pseudonocardiaceae</taxon>
        <taxon>Amycolatopsis</taxon>
    </lineage>
</organism>
<feature type="compositionally biased region" description="Low complexity" evidence="1">
    <location>
        <begin position="82"/>
        <end position="92"/>
    </location>
</feature>
<accession>A0ABP5BQ33</accession>
<sequence>MCPTVTADTYPWLTAGRLGLVIVRTRPNWWPVALLAGGSLLLSGCAEFDDRAASQTYAPAPTLTPEAGPAPELPEIGGTPGGPSAPKGAPSTKVQPPQGCTDFDKAVVETCLDTVAAVAALPGEGDNPAALAGERRSGRILRVAANTDPAQIAKVDVDATGDGGLTGLALSPSYAEDQLVFAYVTTATDNRVVRIANGQAPKPVLTGIPRGATGNRGAILPDGKGALLVATGDAGNPAEAAGDASLAGKVLRIDTAGKPAPGNPSAGSAVFASGLHAPGGLCKSADGSRLWVTDRDDNRDLLHRIQPGASLSIPAWTWPAKPGVAGCVDAGAQLWVAAAAAGNMQNLPITPEGTVGGKPQETMNGKNGTSYGKLSALSPIDQRYAFAGTVNKDGGKPVSSDDRVVIIALQPSQGGGGKD</sequence>
<gene>
    <name evidence="3" type="ORF">GCM10009754_17640</name>
</gene>
<reference evidence="4" key="1">
    <citation type="journal article" date="2019" name="Int. J. Syst. Evol. Microbiol.">
        <title>The Global Catalogue of Microorganisms (GCM) 10K type strain sequencing project: providing services to taxonomists for standard genome sequencing and annotation.</title>
        <authorList>
            <consortium name="The Broad Institute Genomics Platform"/>
            <consortium name="The Broad Institute Genome Sequencing Center for Infectious Disease"/>
            <person name="Wu L."/>
            <person name="Ma J."/>
        </authorList>
    </citation>
    <scope>NUCLEOTIDE SEQUENCE [LARGE SCALE GENOMIC DNA]</scope>
    <source>
        <strain evidence="4">JCM 14545</strain>
    </source>
</reference>
<dbReference type="EMBL" id="BAAANN010000005">
    <property type="protein sequence ID" value="GAA1949492.1"/>
    <property type="molecule type" value="Genomic_DNA"/>
</dbReference>
<dbReference type="Proteomes" id="UP001501116">
    <property type="component" value="Unassembled WGS sequence"/>
</dbReference>
<name>A0ABP5BQ33_9PSEU</name>
<protein>
    <submittedName>
        <fullName evidence="3">PQQ-dependent sugar dehydrogenase</fullName>
    </submittedName>
</protein>
<dbReference type="Gene3D" id="2.120.10.30">
    <property type="entry name" value="TolB, C-terminal domain"/>
    <property type="match status" value="1"/>
</dbReference>
<evidence type="ECO:0000313" key="3">
    <source>
        <dbReference type="EMBL" id="GAA1949492.1"/>
    </source>
</evidence>
<dbReference type="PANTHER" id="PTHR19328">
    <property type="entry name" value="HEDGEHOG-INTERACTING PROTEIN"/>
    <property type="match status" value="1"/>
</dbReference>
<keyword evidence="4" id="KW-1185">Reference proteome</keyword>
<comment type="caution">
    <text evidence="3">The sequence shown here is derived from an EMBL/GenBank/DDBJ whole genome shotgun (WGS) entry which is preliminary data.</text>
</comment>
<proteinExistence type="predicted"/>
<evidence type="ECO:0000256" key="1">
    <source>
        <dbReference type="SAM" id="MobiDB-lite"/>
    </source>
</evidence>
<evidence type="ECO:0000259" key="2">
    <source>
        <dbReference type="Pfam" id="PF07995"/>
    </source>
</evidence>
<feature type="region of interest" description="Disordered" evidence="1">
    <location>
        <begin position="59"/>
        <end position="100"/>
    </location>
</feature>
<evidence type="ECO:0000313" key="4">
    <source>
        <dbReference type="Proteomes" id="UP001501116"/>
    </source>
</evidence>
<dbReference type="InterPro" id="IPR012938">
    <property type="entry name" value="Glc/Sorbosone_DH"/>
</dbReference>
<dbReference type="Pfam" id="PF07995">
    <property type="entry name" value="GSDH"/>
    <property type="match status" value="1"/>
</dbReference>
<dbReference type="PANTHER" id="PTHR19328:SF13">
    <property type="entry name" value="HIPL1 PROTEIN"/>
    <property type="match status" value="1"/>
</dbReference>